<gene>
    <name evidence="1" type="ORF">LSINAPIS_LOCUS894</name>
</gene>
<name>A0A5E4PQ72_9NEOP</name>
<accession>A0A5E4PQ72</accession>
<sequence length="85" mass="10300">MEIAQYNKLMFQCQTEQKKKEKAEDNEARLAAWKEMVDHAERGRKIREEKRQRDIEEDKKIATWQLNNERIAKRINQINKQVADN</sequence>
<dbReference type="Proteomes" id="UP000324832">
    <property type="component" value="Unassembled WGS sequence"/>
</dbReference>
<keyword evidence="2" id="KW-1185">Reference proteome</keyword>
<reference evidence="1 2" key="1">
    <citation type="submission" date="2017-07" db="EMBL/GenBank/DDBJ databases">
        <authorList>
            <person name="Talla V."/>
            <person name="Backstrom N."/>
        </authorList>
    </citation>
    <scope>NUCLEOTIDE SEQUENCE [LARGE SCALE GENOMIC DNA]</scope>
</reference>
<protein>
    <submittedName>
        <fullName evidence="1">Uncharacterized protein</fullName>
    </submittedName>
</protein>
<dbReference type="AlphaFoldDB" id="A0A5E4PQ72"/>
<evidence type="ECO:0000313" key="2">
    <source>
        <dbReference type="Proteomes" id="UP000324832"/>
    </source>
</evidence>
<dbReference type="EMBL" id="FZQP02000093">
    <property type="protein sequence ID" value="VVC87236.1"/>
    <property type="molecule type" value="Genomic_DNA"/>
</dbReference>
<organism evidence="1 2">
    <name type="scientific">Leptidea sinapis</name>
    <dbReference type="NCBI Taxonomy" id="189913"/>
    <lineage>
        <taxon>Eukaryota</taxon>
        <taxon>Metazoa</taxon>
        <taxon>Ecdysozoa</taxon>
        <taxon>Arthropoda</taxon>
        <taxon>Hexapoda</taxon>
        <taxon>Insecta</taxon>
        <taxon>Pterygota</taxon>
        <taxon>Neoptera</taxon>
        <taxon>Endopterygota</taxon>
        <taxon>Lepidoptera</taxon>
        <taxon>Glossata</taxon>
        <taxon>Ditrysia</taxon>
        <taxon>Papilionoidea</taxon>
        <taxon>Pieridae</taxon>
        <taxon>Dismorphiinae</taxon>
        <taxon>Leptidea</taxon>
    </lineage>
</organism>
<evidence type="ECO:0000313" key="1">
    <source>
        <dbReference type="EMBL" id="VVC87236.1"/>
    </source>
</evidence>
<proteinExistence type="predicted"/>